<dbReference type="InterPro" id="IPR038021">
    <property type="entry name" value="Putative_hydro-lyase"/>
</dbReference>
<accession>A0A5E4VS89</accession>
<dbReference type="Proteomes" id="UP000334380">
    <property type="component" value="Unassembled WGS sequence"/>
</dbReference>
<dbReference type="InterPro" id="IPR016938">
    <property type="entry name" value="UPF0317"/>
</dbReference>
<dbReference type="FunFam" id="3.30.2040.10:FF:000001">
    <property type="entry name" value="D-glutamate cyclase, mitochondrial"/>
    <property type="match status" value="1"/>
</dbReference>
<dbReference type="Gene3D" id="3.30.2040.10">
    <property type="entry name" value="PSTPO5379-like domain"/>
    <property type="match status" value="1"/>
</dbReference>
<dbReference type="OrthoDB" id="149585at2"/>
<dbReference type="GO" id="GO:0016829">
    <property type="term" value="F:lyase activity"/>
    <property type="evidence" value="ECO:0007669"/>
    <property type="project" value="UniProtKB-KW"/>
</dbReference>
<comment type="similarity">
    <text evidence="1 3">Belongs to the D-glutamate cyclase family.</text>
</comment>
<dbReference type="HAMAP" id="MF_01830">
    <property type="entry name" value="Hydro_lyase"/>
    <property type="match status" value="1"/>
</dbReference>
<dbReference type="EC" id="4.2.1.-" evidence="3"/>
<evidence type="ECO:0000256" key="2">
    <source>
        <dbReference type="ARBA" id="ARBA00023239"/>
    </source>
</evidence>
<dbReference type="InterPro" id="IPR009906">
    <property type="entry name" value="D-Glu_cyclase"/>
</dbReference>
<dbReference type="Gene3D" id="3.40.1640.10">
    <property type="entry name" value="PSTPO5379-like"/>
    <property type="match status" value="1"/>
</dbReference>
<evidence type="ECO:0000313" key="4">
    <source>
        <dbReference type="EMBL" id="VVE14356.1"/>
    </source>
</evidence>
<dbReference type="AlphaFoldDB" id="A0A5E4VS89"/>
<proteinExistence type="inferred from homology"/>
<dbReference type="Pfam" id="PF07286">
    <property type="entry name" value="D-Glu_cyclase"/>
    <property type="match status" value="1"/>
</dbReference>
<keyword evidence="5" id="KW-1185">Reference proteome</keyword>
<keyword evidence="2 3" id="KW-0456">Lyase</keyword>
<sequence>MNYPAVLNDLASQRDAASPFAFRQAVRSGQFRKPTAGYCGDFAQANLAILPQAYAHDFLRFCQSNPKACPLLGVGEPGQWHVPSLGQDVDIRTDVPGYNVYRDGKLAEQVDHLAEVWQDDFVVFAIGCSFSFEDMLAKAGIPLRHVEEGRNVPMYRTNIANQRAGTFGGELVVSMRPMKGADAIRAVQITSRFPGVHGAPIHIGDPAALGIKDLATPEFGDAVTLRDGELPVYWACGVTPQTALMEARLPIAIAHRPGYMLMTDIRNASLAVF</sequence>
<dbReference type="RefSeq" id="WP_150613422.1">
    <property type="nucleotide sequence ID" value="NZ_CABPRU010000006.1"/>
</dbReference>
<dbReference type="PANTHER" id="PTHR32022">
    <property type="entry name" value="D-GLUTAMATE CYCLASE, MITOCHONDRIAL"/>
    <property type="match status" value="1"/>
</dbReference>
<organism evidence="4 5">
    <name type="scientific">Pandoraea terrigena</name>
    <dbReference type="NCBI Taxonomy" id="2508292"/>
    <lineage>
        <taxon>Bacteria</taxon>
        <taxon>Pseudomonadati</taxon>
        <taxon>Pseudomonadota</taxon>
        <taxon>Betaproteobacteria</taxon>
        <taxon>Burkholderiales</taxon>
        <taxon>Burkholderiaceae</taxon>
        <taxon>Pandoraea</taxon>
    </lineage>
</organism>
<dbReference type="PANTHER" id="PTHR32022:SF10">
    <property type="entry name" value="D-GLUTAMATE CYCLASE, MITOCHONDRIAL"/>
    <property type="match status" value="1"/>
</dbReference>
<gene>
    <name evidence="4" type="ORF">PTE31013_02819</name>
</gene>
<evidence type="ECO:0000256" key="1">
    <source>
        <dbReference type="ARBA" id="ARBA00007896"/>
    </source>
</evidence>
<dbReference type="SUPFAM" id="SSF160920">
    <property type="entry name" value="PSTPO5379-like"/>
    <property type="match status" value="1"/>
</dbReference>
<protein>
    <recommendedName>
        <fullName evidence="3">Putative hydro-lyase PTE31013_02819</fullName>
        <ecNumber evidence="3">4.2.1.-</ecNumber>
    </recommendedName>
</protein>
<name>A0A5E4VS89_9BURK</name>
<dbReference type="NCBIfam" id="NF003969">
    <property type="entry name" value="PRK05463.1"/>
    <property type="match status" value="1"/>
</dbReference>
<evidence type="ECO:0000313" key="5">
    <source>
        <dbReference type="Proteomes" id="UP000334380"/>
    </source>
</evidence>
<evidence type="ECO:0000256" key="3">
    <source>
        <dbReference type="HAMAP-Rule" id="MF_01830"/>
    </source>
</evidence>
<reference evidence="4 5" key="1">
    <citation type="submission" date="2019-08" db="EMBL/GenBank/DDBJ databases">
        <authorList>
            <person name="Peeters C."/>
        </authorList>
    </citation>
    <scope>NUCLEOTIDE SEQUENCE [LARGE SCALE GENOMIC DNA]</scope>
    <source>
        <strain evidence="4 5">LMG 31013</strain>
    </source>
</reference>
<dbReference type="PIRSF" id="PIRSF029755">
    <property type="entry name" value="UCP029755"/>
    <property type="match status" value="1"/>
</dbReference>
<dbReference type="EMBL" id="CABPRU010000006">
    <property type="protein sequence ID" value="VVE14356.1"/>
    <property type="molecule type" value="Genomic_DNA"/>
</dbReference>